<sequence>MTAPPGRPAPRTLLDRPVNESPKLTAGRITGNAGVTPGLAPCYRRVYSSTRPGENWPTARGRGRGRMELGGRNGRNNKSARDRQWIDKTRGKSDKERKQKRGRKRQFSHKEGKKIRPRGCGGEKREGIRAIRTGMQLNPSTRSGNEDRGGGG</sequence>
<dbReference type="RefSeq" id="XP_025515171.1">
    <property type="nucleotide sequence ID" value="XM_025655628.1"/>
</dbReference>
<evidence type="ECO:0000313" key="2">
    <source>
        <dbReference type="EMBL" id="RAH57249.1"/>
    </source>
</evidence>
<dbReference type="EMBL" id="KZ825063">
    <property type="protein sequence ID" value="RAH57249.1"/>
    <property type="molecule type" value="Genomic_DNA"/>
</dbReference>
<protein>
    <submittedName>
        <fullName evidence="2">Uncharacterized protein</fullName>
    </submittedName>
</protein>
<keyword evidence="3" id="KW-1185">Reference proteome</keyword>
<evidence type="ECO:0000256" key="1">
    <source>
        <dbReference type="SAM" id="MobiDB-lite"/>
    </source>
</evidence>
<gene>
    <name evidence="2" type="ORF">BO85DRAFT_36237</name>
</gene>
<reference evidence="2 3" key="1">
    <citation type="submission" date="2018-02" db="EMBL/GenBank/DDBJ databases">
        <title>The genomes of Aspergillus section Nigri reveals drivers in fungal speciation.</title>
        <authorList>
            <consortium name="DOE Joint Genome Institute"/>
            <person name="Vesth T.C."/>
            <person name="Nybo J."/>
            <person name="Theobald S."/>
            <person name="Brandl J."/>
            <person name="Frisvad J.C."/>
            <person name="Nielsen K.F."/>
            <person name="Lyhne E.K."/>
            <person name="Kogle M.E."/>
            <person name="Kuo A."/>
            <person name="Riley R."/>
            <person name="Clum A."/>
            <person name="Nolan M."/>
            <person name="Lipzen A."/>
            <person name="Salamov A."/>
            <person name="Henrissat B."/>
            <person name="Wiebenga A."/>
            <person name="De vries R.P."/>
            <person name="Grigoriev I.V."/>
            <person name="Mortensen U.H."/>
            <person name="Andersen M.R."/>
            <person name="Baker S.E."/>
        </authorList>
    </citation>
    <scope>NUCLEOTIDE SEQUENCE [LARGE SCALE GENOMIC DNA]</scope>
    <source>
        <strain evidence="2 3">CBS 112811</strain>
    </source>
</reference>
<name>A0A8G1R0R0_9EURO</name>
<dbReference type="Proteomes" id="UP000249526">
    <property type="component" value="Unassembled WGS sequence"/>
</dbReference>
<feature type="compositionally biased region" description="Basic and acidic residues" evidence="1">
    <location>
        <begin position="79"/>
        <end position="97"/>
    </location>
</feature>
<feature type="compositionally biased region" description="Basic residues" evidence="1">
    <location>
        <begin position="98"/>
        <end position="117"/>
    </location>
</feature>
<accession>A0A8G1R0R0</accession>
<dbReference type="GeneID" id="37159030"/>
<dbReference type="AlphaFoldDB" id="A0A8G1R0R0"/>
<feature type="region of interest" description="Disordered" evidence="1">
    <location>
        <begin position="1"/>
        <end position="152"/>
    </location>
</feature>
<evidence type="ECO:0000313" key="3">
    <source>
        <dbReference type="Proteomes" id="UP000249526"/>
    </source>
</evidence>
<organism evidence="2 3">
    <name type="scientific">Aspergillus piperis CBS 112811</name>
    <dbReference type="NCBI Taxonomy" id="1448313"/>
    <lineage>
        <taxon>Eukaryota</taxon>
        <taxon>Fungi</taxon>
        <taxon>Dikarya</taxon>
        <taxon>Ascomycota</taxon>
        <taxon>Pezizomycotina</taxon>
        <taxon>Eurotiomycetes</taxon>
        <taxon>Eurotiomycetidae</taxon>
        <taxon>Eurotiales</taxon>
        <taxon>Aspergillaceae</taxon>
        <taxon>Aspergillus</taxon>
        <taxon>Aspergillus subgen. Circumdati</taxon>
    </lineage>
</organism>
<proteinExistence type="predicted"/>